<dbReference type="PROSITE" id="PS50011">
    <property type="entry name" value="PROTEIN_KINASE_DOM"/>
    <property type="match status" value="1"/>
</dbReference>
<feature type="region of interest" description="Disordered" evidence="13">
    <location>
        <begin position="190"/>
        <end position="230"/>
    </location>
</feature>
<feature type="binding site" evidence="12">
    <location>
        <position position="257"/>
    </location>
    <ligand>
        <name>ATP</name>
        <dbReference type="ChEBI" id="CHEBI:30616"/>
    </ligand>
</feature>
<evidence type="ECO:0000256" key="8">
    <source>
        <dbReference type="ARBA" id="ARBA00023204"/>
    </source>
</evidence>
<dbReference type="EMBL" id="JADGMS010000007">
    <property type="protein sequence ID" value="KAF9678973.1"/>
    <property type="molecule type" value="Genomic_DNA"/>
</dbReference>
<keyword evidence="8" id="KW-0234">DNA repair</keyword>
<dbReference type="OrthoDB" id="262529at2759"/>
<reference evidence="15 16" key="1">
    <citation type="submission" date="2020-10" db="EMBL/GenBank/DDBJ databases">
        <title>Plant Genome Project.</title>
        <authorList>
            <person name="Zhang R.-G."/>
        </authorList>
    </citation>
    <scope>NUCLEOTIDE SEQUENCE [LARGE SCALE GENOMIC DNA]</scope>
    <source>
        <strain evidence="15">FAFU-HL-1</strain>
        <tissue evidence="15">Leaf</tissue>
    </source>
</reference>
<dbReference type="SUPFAM" id="SSF56281">
    <property type="entry name" value="Metallo-hydrolase/oxidoreductase"/>
    <property type="match status" value="1"/>
</dbReference>
<evidence type="ECO:0000256" key="3">
    <source>
        <dbReference type="ARBA" id="ARBA00022679"/>
    </source>
</evidence>
<dbReference type="GO" id="GO:0006281">
    <property type="term" value="P:DNA repair"/>
    <property type="evidence" value="ECO:0007669"/>
    <property type="project" value="UniProtKB-KW"/>
</dbReference>
<dbReference type="PANTHER" id="PTHR48016">
    <property type="entry name" value="MAP KINASE KINASE KINASE SSK2-RELATED-RELATED"/>
    <property type="match status" value="1"/>
</dbReference>
<evidence type="ECO:0000313" key="16">
    <source>
        <dbReference type="Proteomes" id="UP000657918"/>
    </source>
</evidence>
<feature type="compositionally biased region" description="Pro residues" evidence="13">
    <location>
        <begin position="200"/>
        <end position="213"/>
    </location>
</feature>
<evidence type="ECO:0000256" key="10">
    <source>
        <dbReference type="ARBA" id="ARBA00047559"/>
    </source>
</evidence>
<gene>
    <name evidence="15" type="ORF">SADUNF_Sadunf07G0091900</name>
</gene>
<dbReference type="PROSITE" id="PS00107">
    <property type="entry name" value="PROTEIN_KINASE_ATP"/>
    <property type="match status" value="1"/>
</dbReference>
<dbReference type="InterPro" id="IPR017441">
    <property type="entry name" value="Protein_kinase_ATP_BS"/>
</dbReference>
<evidence type="ECO:0000256" key="7">
    <source>
        <dbReference type="ARBA" id="ARBA00022840"/>
    </source>
</evidence>
<evidence type="ECO:0000256" key="12">
    <source>
        <dbReference type="PROSITE-ProRule" id="PRU10141"/>
    </source>
</evidence>
<feature type="region of interest" description="Disordered" evidence="13">
    <location>
        <begin position="1188"/>
        <end position="1210"/>
    </location>
</feature>
<sequence length="1210" mass="133530">MPAWWGKRSSKSKEVSNQDNSYGKNDKKIFSIKENMKRCSLDEAALRKNSPRGSKELSGSGGSSGFSGFDSDSVEKRGLPLPEPCASDLGAGGGIGAAGGVGFASGSGSVSSVSSSGSSGGEDHDNNQGCSNQFGGCRLSVDHRGHGGGSRSPVPGSRSPVPGSRTASRPTSPLHPLLCAMSIDSATGRLEDGKSQYHPLPLPPGSPTSPPSLPGTRTSGAPDNSTKWKKGKLLGRGTFGHVYQGFNSRGGQLCAIKEVKVISDDSTSKECLKQLKQEIDLLSQLSHTNIVRYYGSELSEETLSVYLEYVSGGSIHKLLQEYGAFTEPVIQNYTRQILSGLAYLHGRNTVHRDIKGANILVDPNGEIKLVDFGMAKHMFLPFARTLCCAYLQGTNSLLGLKFLFLFINLIIMTSTSMLSFKGSPYWMAPEVVMNTNGYSLAVDIWSLGCTILEMATSKPPWSQYEGVAAIFKIGNSKDMPDIPDYLSNDAKSFIKLCLQRDPLARPTASQLLDHPFIRDQSTTRVVNINITRDAFPRTFDGSRTPPALELHSNRTNVSSCDGDFAMKPVINNIRALKNPRDDGRMITSMPVSPCSSPLRQHGAAQRSSYLSPPHPAFAMMGQSSYNLNDPSLYPIRQSPYTHDLFFDTPLLKFQTPGEIGHWERECSDNSDDKFDVTRSRWRLCQTRFSLRSLADIIQKSRRMYISYHVKRNPIPLSVFMLEVSLFVGIEVGESVVINDPDGEFKVTAFDANHCPGALMFLFEGNFGNILHTGDCRLTPEGVRCLPEKYISKKGKEPRCQLDYAFLDCTFGKFTQKLPSKHSAIQQVLNCIWKHPAATVVYLTCDLLGQEDILAAVSKTFGSKIFVDDVANMESFRALKLTVPEILTQDPSSRFHLFDGSPRLYERAAAKIAEAQANLQPQPLIIRPSAQWYACEEGYSETESQRKLRFNEAVRDPNGVWHVCYSMHSSRGELECALQLLVPKWVVSTTPSCLAVELDYVKKHCSGTKLTLENHLWKLLDINVEASLETEVTGRVLDYPSVVEGSTQISTESQSSPVKVTSRRFLSLSPPGKRPEVTLFGRARLGIPDSGFLTEEKIESIKDSSQVVSHKMDQEVPFEKQVEVKCEKILENKLDTELKCKNKLETTEQCGKSVKKEVLKVSVRSPIGSSQNFSETLRKLYRSMNVPVPRPLPSLSELMNSKKGTKRRFES</sequence>
<feature type="region of interest" description="Disordered" evidence="13">
    <location>
        <begin position="43"/>
        <end position="176"/>
    </location>
</feature>
<keyword evidence="7 12" id="KW-0067">ATP-binding</keyword>
<comment type="catalytic activity">
    <reaction evidence="11">
        <text>L-seryl-[protein] + ATP = O-phospho-L-seryl-[protein] + ADP + H(+)</text>
        <dbReference type="Rhea" id="RHEA:17989"/>
        <dbReference type="Rhea" id="RHEA-COMP:9863"/>
        <dbReference type="Rhea" id="RHEA-COMP:11604"/>
        <dbReference type="ChEBI" id="CHEBI:15378"/>
        <dbReference type="ChEBI" id="CHEBI:29999"/>
        <dbReference type="ChEBI" id="CHEBI:30616"/>
        <dbReference type="ChEBI" id="CHEBI:83421"/>
        <dbReference type="ChEBI" id="CHEBI:456216"/>
        <dbReference type="EC" id="2.7.11.25"/>
    </reaction>
</comment>
<comment type="catalytic activity">
    <reaction evidence="10">
        <text>L-threonyl-[protein] + ATP = O-phospho-L-threonyl-[protein] + ADP + H(+)</text>
        <dbReference type="Rhea" id="RHEA:46608"/>
        <dbReference type="Rhea" id="RHEA-COMP:11060"/>
        <dbReference type="Rhea" id="RHEA-COMP:11605"/>
        <dbReference type="ChEBI" id="CHEBI:15378"/>
        <dbReference type="ChEBI" id="CHEBI:30013"/>
        <dbReference type="ChEBI" id="CHEBI:30616"/>
        <dbReference type="ChEBI" id="CHEBI:61977"/>
        <dbReference type="ChEBI" id="CHEBI:456216"/>
        <dbReference type="EC" id="2.7.11.25"/>
    </reaction>
</comment>
<evidence type="ECO:0000256" key="13">
    <source>
        <dbReference type="SAM" id="MobiDB-lite"/>
    </source>
</evidence>
<evidence type="ECO:0000256" key="5">
    <source>
        <dbReference type="ARBA" id="ARBA00022763"/>
    </source>
</evidence>
<feature type="compositionally biased region" description="Gly residues" evidence="13">
    <location>
        <begin position="90"/>
        <end position="105"/>
    </location>
</feature>
<feature type="compositionally biased region" description="Low complexity" evidence="13">
    <location>
        <begin position="151"/>
        <end position="165"/>
    </location>
</feature>
<name>A0A835K0F1_9ROSI</name>
<dbReference type="AlphaFoldDB" id="A0A835K0F1"/>
<dbReference type="SUPFAM" id="SSF56112">
    <property type="entry name" value="Protein kinase-like (PK-like)"/>
    <property type="match status" value="1"/>
</dbReference>
<dbReference type="InterPro" id="IPR036866">
    <property type="entry name" value="RibonucZ/Hydroxyglut_hydro"/>
</dbReference>
<keyword evidence="6" id="KW-0418">Kinase</keyword>
<dbReference type="PANTHER" id="PTHR48016:SF8">
    <property type="entry name" value="MITOGEN-ACTIVATED PROTEIN KINASE KINASE KINASE 3"/>
    <property type="match status" value="1"/>
</dbReference>
<comment type="caution">
    <text evidence="15">The sequence shown here is derived from an EMBL/GenBank/DDBJ whole genome shotgun (WGS) entry which is preliminary data.</text>
</comment>
<dbReference type="SMART" id="SM00220">
    <property type="entry name" value="S_TKc"/>
    <property type="match status" value="1"/>
</dbReference>
<dbReference type="InterPro" id="IPR011084">
    <property type="entry name" value="DRMBL"/>
</dbReference>
<evidence type="ECO:0000256" key="6">
    <source>
        <dbReference type="ARBA" id="ARBA00022777"/>
    </source>
</evidence>
<dbReference type="GO" id="GO:0004709">
    <property type="term" value="F:MAP kinase kinase kinase activity"/>
    <property type="evidence" value="ECO:0007669"/>
    <property type="project" value="UniProtKB-EC"/>
</dbReference>
<keyword evidence="5" id="KW-0227">DNA damage</keyword>
<evidence type="ECO:0000256" key="9">
    <source>
        <dbReference type="ARBA" id="ARBA00023242"/>
    </source>
</evidence>
<comment type="similarity">
    <text evidence="1">Belongs to the protein kinase superfamily. STE Ser/Thr protein kinase family. MAP kinase kinase kinase subfamily.</text>
</comment>
<dbReference type="InterPro" id="IPR011009">
    <property type="entry name" value="Kinase-like_dom_sf"/>
</dbReference>
<dbReference type="InterPro" id="IPR050538">
    <property type="entry name" value="MAP_kinase_kinase_kinase"/>
</dbReference>
<feature type="domain" description="Protein kinase" evidence="14">
    <location>
        <begin position="228"/>
        <end position="517"/>
    </location>
</feature>
<proteinExistence type="inferred from homology"/>
<dbReference type="EC" id="2.7.11.25" evidence="2"/>
<evidence type="ECO:0000256" key="11">
    <source>
        <dbReference type="ARBA" id="ARBA00048329"/>
    </source>
</evidence>
<dbReference type="Pfam" id="PF00069">
    <property type="entry name" value="Pkinase"/>
    <property type="match status" value="2"/>
</dbReference>
<keyword evidence="3" id="KW-0808">Transferase</keyword>
<evidence type="ECO:0000256" key="2">
    <source>
        <dbReference type="ARBA" id="ARBA00012406"/>
    </source>
</evidence>
<dbReference type="InterPro" id="IPR000719">
    <property type="entry name" value="Prot_kinase_dom"/>
</dbReference>
<keyword evidence="4 12" id="KW-0547">Nucleotide-binding</keyword>
<feature type="compositionally biased region" description="Low complexity" evidence="13">
    <location>
        <begin position="106"/>
        <end position="117"/>
    </location>
</feature>
<organism evidence="15 16">
    <name type="scientific">Salix dunnii</name>
    <dbReference type="NCBI Taxonomy" id="1413687"/>
    <lineage>
        <taxon>Eukaryota</taxon>
        <taxon>Viridiplantae</taxon>
        <taxon>Streptophyta</taxon>
        <taxon>Embryophyta</taxon>
        <taxon>Tracheophyta</taxon>
        <taxon>Spermatophyta</taxon>
        <taxon>Magnoliopsida</taxon>
        <taxon>eudicotyledons</taxon>
        <taxon>Gunneridae</taxon>
        <taxon>Pentapetalae</taxon>
        <taxon>rosids</taxon>
        <taxon>fabids</taxon>
        <taxon>Malpighiales</taxon>
        <taxon>Salicaceae</taxon>
        <taxon>Saliceae</taxon>
        <taxon>Salix</taxon>
    </lineage>
</organism>
<feature type="region of interest" description="Disordered" evidence="13">
    <location>
        <begin position="1"/>
        <end position="27"/>
    </location>
</feature>
<dbReference type="Pfam" id="PF07522">
    <property type="entry name" value="DRMBL"/>
    <property type="match status" value="1"/>
</dbReference>
<dbReference type="GO" id="GO:0005737">
    <property type="term" value="C:cytoplasm"/>
    <property type="evidence" value="ECO:0007669"/>
    <property type="project" value="TreeGrafter"/>
</dbReference>
<dbReference type="GO" id="GO:0005524">
    <property type="term" value="F:ATP binding"/>
    <property type="evidence" value="ECO:0007669"/>
    <property type="project" value="UniProtKB-UniRule"/>
</dbReference>
<accession>A0A835K0F1</accession>
<evidence type="ECO:0000256" key="1">
    <source>
        <dbReference type="ARBA" id="ARBA00006529"/>
    </source>
</evidence>
<evidence type="ECO:0000256" key="4">
    <source>
        <dbReference type="ARBA" id="ARBA00022741"/>
    </source>
</evidence>
<evidence type="ECO:0000259" key="14">
    <source>
        <dbReference type="PROSITE" id="PS50011"/>
    </source>
</evidence>
<evidence type="ECO:0000313" key="15">
    <source>
        <dbReference type="EMBL" id="KAF9678973.1"/>
    </source>
</evidence>
<dbReference type="CDD" id="cd06632">
    <property type="entry name" value="STKc_MEKK1_plant"/>
    <property type="match status" value="1"/>
</dbReference>
<protein>
    <recommendedName>
        <fullName evidence="2">mitogen-activated protein kinase kinase kinase</fullName>
        <ecNumber evidence="2">2.7.11.25</ecNumber>
    </recommendedName>
</protein>
<dbReference type="Proteomes" id="UP000657918">
    <property type="component" value="Unassembled WGS sequence"/>
</dbReference>
<keyword evidence="9" id="KW-0539">Nucleus</keyword>
<dbReference type="Gene3D" id="3.60.15.10">
    <property type="entry name" value="Ribonuclease Z/Hydroxyacylglutathione hydrolase-like"/>
    <property type="match status" value="1"/>
</dbReference>
<dbReference type="Gene3D" id="1.10.510.10">
    <property type="entry name" value="Transferase(Phosphotransferase) domain 1"/>
    <property type="match status" value="1"/>
</dbReference>
<keyword evidence="16" id="KW-1185">Reference proteome</keyword>
<dbReference type="Gene3D" id="3.40.50.12650">
    <property type="match status" value="1"/>
</dbReference>